<evidence type="ECO:0000313" key="7">
    <source>
        <dbReference type="Proteomes" id="UP000261620"/>
    </source>
</evidence>
<dbReference type="STRING" id="94237.ENSMMOP00000010589"/>
<dbReference type="AlphaFoldDB" id="A0A3Q3WNQ6"/>
<evidence type="ECO:0000256" key="1">
    <source>
        <dbReference type="ARBA" id="ARBA00022729"/>
    </source>
</evidence>
<evidence type="ECO:0000256" key="3">
    <source>
        <dbReference type="PROSITE-ProRule" id="PRU00059"/>
    </source>
</evidence>
<dbReference type="SMART" id="SM00241">
    <property type="entry name" value="ZP"/>
    <property type="match status" value="1"/>
</dbReference>
<keyword evidence="7" id="KW-1185">Reference proteome</keyword>
<feature type="domain" description="ZP" evidence="5">
    <location>
        <begin position="94"/>
        <end position="346"/>
    </location>
</feature>
<reference evidence="6" key="2">
    <citation type="submission" date="2025-09" db="UniProtKB">
        <authorList>
            <consortium name="Ensembl"/>
        </authorList>
    </citation>
    <scope>IDENTIFICATION</scope>
</reference>
<dbReference type="PROSITE" id="PS51034">
    <property type="entry name" value="ZP_2"/>
    <property type="match status" value="1"/>
</dbReference>
<dbReference type="SUPFAM" id="SSF49854">
    <property type="entry name" value="Spermadhesin, CUB domain"/>
    <property type="match status" value="1"/>
</dbReference>
<dbReference type="SMART" id="SM00042">
    <property type="entry name" value="CUB"/>
    <property type="match status" value="1"/>
</dbReference>
<evidence type="ECO:0000259" key="4">
    <source>
        <dbReference type="PROSITE" id="PS01180"/>
    </source>
</evidence>
<dbReference type="InterPro" id="IPR042235">
    <property type="entry name" value="ZP-C_dom"/>
</dbReference>
<name>A0A3Q3WNQ6_MOLML</name>
<dbReference type="Pfam" id="PF00431">
    <property type="entry name" value="CUB"/>
    <property type="match status" value="1"/>
</dbReference>
<keyword evidence="2" id="KW-1015">Disulfide bond</keyword>
<keyword evidence="1" id="KW-0732">Signal</keyword>
<protein>
    <submittedName>
        <fullName evidence="6">Uncharacterized protein</fullName>
    </submittedName>
</protein>
<evidence type="ECO:0000313" key="6">
    <source>
        <dbReference type="Ensembl" id="ENSMMOP00000010589.1"/>
    </source>
</evidence>
<dbReference type="InterPro" id="IPR055355">
    <property type="entry name" value="ZP-C"/>
</dbReference>
<dbReference type="PANTHER" id="PTHR14002">
    <property type="entry name" value="ENDOGLIN/TGF-BETA RECEPTOR TYPE III"/>
    <property type="match status" value="1"/>
</dbReference>
<dbReference type="PANTHER" id="PTHR14002:SF38">
    <property type="entry name" value="CUB AND ZONA PELLUCIDA-LIKE DOMAIN-CONTAINING PROTEIN 1"/>
    <property type="match status" value="1"/>
</dbReference>
<dbReference type="Gene3D" id="2.60.40.4100">
    <property type="entry name" value="Zona pellucida, ZP-C domain"/>
    <property type="match status" value="1"/>
</dbReference>
<dbReference type="Gene3D" id="2.60.120.290">
    <property type="entry name" value="Spermadhesin, CUB domain"/>
    <property type="match status" value="1"/>
</dbReference>
<dbReference type="InterPro" id="IPR035914">
    <property type="entry name" value="Sperma_CUB_dom_sf"/>
</dbReference>
<evidence type="ECO:0000259" key="5">
    <source>
        <dbReference type="PROSITE" id="PS51034"/>
    </source>
</evidence>
<dbReference type="Ensembl" id="ENSMMOT00000010772.1">
    <property type="protein sequence ID" value="ENSMMOP00000010589.1"/>
    <property type="gene ID" value="ENSMMOG00000008169.1"/>
</dbReference>
<comment type="caution">
    <text evidence="3">Lacks conserved residue(s) required for the propagation of feature annotation.</text>
</comment>
<dbReference type="CDD" id="cd00041">
    <property type="entry name" value="CUB"/>
    <property type="match status" value="1"/>
</dbReference>
<dbReference type="FunFam" id="2.60.40.4100:FF:000005">
    <property type="entry name" value="Deleted in malignant brain tumors 1"/>
    <property type="match status" value="1"/>
</dbReference>
<dbReference type="PROSITE" id="PS01180">
    <property type="entry name" value="CUB"/>
    <property type="match status" value="1"/>
</dbReference>
<feature type="domain" description="CUB" evidence="4">
    <location>
        <begin position="3"/>
        <end position="122"/>
    </location>
</feature>
<reference evidence="6" key="1">
    <citation type="submission" date="2025-08" db="UniProtKB">
        <authorList>
            <consortium name="Ensembl"/>
        </authorList>
    </citation>
    <scope>IDENTIFICATION</scope>
</reference>
<dbReference type="Proteomes" id="UP000261620">
    <property type="component" value="Unplaced"/>
</dbReference>
<evidence type="ECO:0000256" key="2">
    <source>
        <dbReference type="ARBA" id="ARBA00023157"/>
    </source>
</evidence>
<dbReference type="InterPro" id="IPR001507">
    <property type="entry name" value="ZP_dom"/>
</dbReference>
<dbReference type="Pfam" id="PF00100">
    <property type="entry name" value="Zona_pellucida"/>
    <property type="match status" value="1"/>
</dbReference>
<dbReference type="OMA" id="YQFGRYD"/>
<accession>A0A3Q3WNQ6</accession>
<dbReference type="InterPro" id="IPR000859">
    <property type="entry name" value="CUB_dom"/>
</dbReference>
<dbReference type="FunFam" id="2.60.120.290:FF:000005">
    <property type="entry name" value="Procollagen C-endopeptidase enhancer 1"/>
    <property type="match status" value="1"/>
</dbReference>
<proteinExistence type="predicted"/>
<sequence>IQCDGKISSKLCDCGGYLVGSGTFSSPNHPNYYYDNLYCTWKLKVSSDQRIFLSFTYLQLPDCCSCDYIAVYDGPSVNSQYLGKVCNTTLNSFYSSSNSLTVLFRTDGSAVGRGFKAHFTNSLPPSSDNMTIVIDRKYLNSLGHDGHSLYLNDPSCRPQVSRYQVVFSFPITIGKVLVIYTNSLRLNVGCRMEQDSVSQIMYLVENTGNSSIISSGRFNTSMHFYTSSSFYYKVTEVPYLVTLNQSMFVQVDMRMPDNALVLFLDTCVTSPSPHDFQTRAYYLVRNGCTEDSTYRAYVTGTRPYARFRFKAFQFLRATESVYMQCKVLICQASDGNSRCRRGCSRRKARDLGSEHDSQTLVLGPIQLRAILTAVCIRQYLNDLKYVYTEKLMVYHKIA</sequence>
<organism evidence="6 7">
    <name type="scientific">Mola mola</name>
    <name type="common">Ocean sunfish</name>
    <name type="synonym">Tetraodon mola</name>
    <dbReference type="NCBI Taxonomy" id="94237"/>
    <lineage>
        <taxon>Eukaryota</taxon>
        <taxon>Metazoa</taxon>
        <taxon>Chordata</taxon>
        <taxon>Craniata</taxon>
        <taxon>Vertebrata</taxon>
        <taxon>Euteleostomi</taxon>
        <taxon>Actinopterygii</taxon>
        <taxon>Neopterygii</taxon>
        <taxon>Teleostei</taxon>
        <taxon>Neoteleostei</taxon>
        <taxon>Acanthomorphata</taxon>
        <taxon>Eupercaria</taxon>
        <taxon>Tetraodontiformes</taxon>
        <taxon>Molidae</taxon>
        <taxon>Mola</taxon>
    </lineage>
</organism>